<dbReference type="GO" id="GO:0000287">
    <property type="term" value="F:magnesium ion binding"/>
    <property type="evidence" value="ECO:0007669"/>
    <property type="project" value="InterPro"/>
</dbReference>
<dbReference type="OrthoDB" id="190168at2"/>
<accession>A0A2S9Q203</accession>
<comment type="similarity">
    <text evidence="1">Belongs to the P-Pant transferase superfamily. Gsp/Sfp/HetI/AcpT family.</text>
</comment>
<dbReference type="EMBL" id="PVLV01000041">
    <property type="protein sequence ID" value="PRH80643.1"/>
    <property type="molecule type" value="Genomic_DNA"/>
</dbReference>
<organism evidence="4 5">
    <name type="scientific">Streptomyces solincola</name>
    <dbReference type="NCBI Taxonomy" id="2100817"/>
    <lineage>
        <taxon>Bacteria</taxon>
        <taxon>Bacillati</taxon>
        <taxon>Actinomycetota</taxon>
        <taxon>Actinomycetes</taxon>
        <taxon>Kitasatosporales</taxon>
        <taxon>Streptomycetaceae</taxon>
        <taxon>Streptomyces</taxon>
    </lineage>
</organism>
<dbReference type="GO" id="GO:0019878">
    <property type="term" value="P:lysine biosynthetic process via aminoadipic acid"/>
    <property type="evidence" value="ECO:0007669"/>
    <property type="project" value="TreeGrafter"/>
</dbReference>
<dbReference type="PANTHER" id="PTHR12215:SF10">
    <property type="entry name" value="L-AMINOADIPATE-SEMIALDEHYDE DEHYDROGENASE-PHOSPHOPANTETHEINYL TRANSFERASE"/>
    <property type="match status" value="1"/>
</dbReference>
<evidence type="ECO:0000313" key="5">
    <source>
        <dbReference type="Proteomes" id="UP000239322"/>
    </source>
</evidence>
<dbReference type="AlphaFoldDB" id="A0A2S9Q203"/>
<dbReference type="PANTHER" id="PTHR12215">
    <property type="entry name" value="PHOSPHOPANTETHEINE TRANSFERASE"/>
    <property type="match status" value="1"/>
</dbReference>
<dbReference type="GO" id="GO:0008897">
    <property type="term" value="F:holo-[acyl-carrier-protein] synthase activity"/>
    <property type="evidence" value="ECO:0007669"/>
    <property type="project" value="InterPro"/>
</dbReference>
<dbReference type="InterPro" id="IPR050559">
    <property type="entry name" value="P-Pant_transferase_sf"/>
</dbReference>
<dbReference type="InterPro" id="IPR008278">
    <property type="entry name" value="4-PPantetheinyl_Trfase_dom"/>
</dbReference>
<protein>
    <recommendedName>
        <fullName evidence="3">4'-phosphopantetheinyl transferase domain-containing protein</fullName>
    </recommendedName>
</protein>
<feature type="domain" description="4'-phosphopantetheinyl transferase" evidence="3">
    <location>
        <begin position="144"/>
        <end position="247"/>
    </location>
</feature>
<dbReference type="RefSeq" id="WP_105867278.1">
    <property type="nucleotide sequence ID" value="NZ_PVLV01000041.1"/>
</dbReference>
<dbReference type="Pfam" id="PF01648">
    <property type="entry name" value="ACPS"/>
    <property type="match status" value="1"/>
</dbReference>
<sequence>MTYTAPTGGQQRGAERIAPPFHVGPAGPWQPVREGLARQGNAVVHTTWGEWLPVALTDPALRPMLGRDWQRYRGTVDPAARYRFVASRLAVKYTAAAALDADPAELDLSYKIGGRPYLRGFGQIDISLSHTDDVIAVGVSLHGRIGVDAEPADRHMSFDLLQGHMCTPAERAELAALPAEERGAAMLRLWTLKEAYTKALGQGLRMGFTEFGFDVDGPELLAPDGSRAARGEWAFATHRVLGRYLISVACHDSGLDPARDTRVSTMLDAGFMAAVAEVLDAGCPPA</sequence>
<dbReference type="Proteomes" id="UP000239322">
    <property type="component" value="Unassembled WGS sequence"/>
</dbReference>
<evidence type="ECO:0000256" key="1">
    <source>
        <dbReference type="ARBA" id="ARBA00010990"/>
    </source>
</evidence>
<proteinExistence type="inferred from homology"/>
<reference evidence="4 5" key="1">
    <citation type="submission" date="2018-03" db="EMBL/GenBank/DDBJ databases">
        <title>Novel Streptomyces sp. from soil.</title>
        <authorList>
            <person name="Tan G.Y.A."/>
            <person name="Lee Z.Y."/>
        </authorList>
    </citation>
    <scope>NUCLEOTIDE SEQUENCE [LARGE SCALE GENOMIC DNA]</scope>
    <source>
        <strain evidence="4 5">ST5x</strain>
    </source>
</reference>
<evidence type="ECO:0000259" key="3">
    <source>
        <dbReference type="Pfam" id="PF01648"/>
    </source>
</evidence>
<dbReference type="Gene3D" id="3.90.470.20">
    <property type="entry name" value="4'-phosphopantetheinyl transferase domain"/>
    <property type="match status" value="2"/>
</dbReference>
<name>A0A2S9Q203_9ACTN</name>
<dbReference type="GO" id="GO:0005829">
    <property type="term" value="C:cytosol"/>
    <property type="evidence" value="ECO:0007669"/>
    <property type="project" value="TreeGrafter"/>
</dbReference>
<keyword evidence="2" id="KW-0808">Transferase</keyword>
<evidence type="ECO:0000256" key="2">
    <source>
        <dbReference type="ARBA" id="ARBA00022679"/>
    </source>
</evidence>
<dbReference type="SUPFAM" id="SSF56214">
    <property type="entry name" value="4'-phosphopantetheinyl transferase"/>
    <property type="match status" value="2"/>
</dbReference>
<keyword evidence="5" id="KW-1185">Reference proteome</keyword>
<gene>
    <name evidence="4" type="ORF">C6N75_03085</name>
</gene>
<dbReference type="InterPro" id="IPR037143">
    <property type="entry name" value="4-PPantetheinyl_Trfase_dom_sf"/>
</dbReference>
<evidence type="ECO:0000313" key="4">
    <source>
        <dbReference type="EMBL" id="PRH80643.1"/>
    </source>
</evidence>
<comment type="caution">
    <text evidence="4">The sequence shown here is derived from an EMBL/GenBank/DDBJ whole genome shotgun (WGS) entry which is preliminary data.</text>
</comment>